<keyword evidence="7" id="KW-1185">Reference proteome</keyword>
<dbReference type="InterPro" id="IPR024079">
    <property type="entry name" value="MetalloPept_cat_dom_sf"/>
</dbReference>
<dbReference type="Pfam" id="PF16313">
    <property type="entry name" value="DUF4953"/>
    <property type="match status" value="1"/>
</dbReference>
<sequence>MSHPFLRLAPISAAVVLLSACATVSGPAATSAAPAPDKATVASAPASAASAPKPPSRPDPSAPKPFDEVIKDAERSAGFIPVWRKDEKTWLEIAPERLGKPMILSLSIANAVGERGLYANQMVSDNKVELRIVGRVLQLRALNTAFRANGDPAMARTVAESFSDSLLAAAPVLSAPHKDSKAVLVDASTLFIGDLPGISTALEAAFRMPYGLDGKNSSIERARSTAQSLAVTTQLHFATPRIPAPPATPLPPTAPRPMPPTTTPDPRSFFIGVAINLTGLPEQPMAVRKADARVGYFTESYTELGNDLTPNPRQHMVRRWRLEKKDPAAALSEPVKPITFWLDRNIPQRYRASVTAGILEWNKAFERIGFKNAVVAKQQPDDADFDTLDAEHATIRWFTGADVGFARGPSIVDPRTGEILDADIAMSDVFGRGARRFITEDVGFSSFAQRPVLQALWGSTRPEDAAYCTYAVDAAVERSFAFDLLEARGELEPDSPAAEAFVQAQIKDTIMHEVGHTLGLKHNFRSSTVITRDQLKDKAFTETNAITGSVMDYNAYNIPLAGEPKANLNVVTLGPYDYWAIEYAYAPLDAKDEAAGLAKILARHTDPLLAFADDADAGGFGGVVGLDPRDNRFDLGDDPLAWTQKRLALSRELWQRLQERGPRAGDDPQRLRRSLLAGFRQLGRAPEIAAKYVGGMYTERDLPGPGARPAYRPVEPARQREALQFLTTGLFSVDSFQFKPEFLTSVGVDYVEWRRAAPVSVPQAVLAVQKQALDRLLSAGTAQRVLELPYYLPAEQRKGAFSLQEVYTTLQSAVWSELKSGREIDPLRRNLQREHLRRLQAMLTRGAPGLPADALSLVRLNATELQAQLRKAASRGGLSVETRAHLQDSLGTLTEALRATMQRAV</sequence>
<gene>
    <name evidence="6" type="ORF">ENE75_06790</name>
</gene>
<dbReference type="Pfam" id="PF17162">
    <property type="entry name" value="DUF5118"/>
    <property type="match status" value="1"/>
</dbReference>
<reference evidence="6 7" key="1">
    <citation type="submission" date="2019-01" db="EMBL/GenBank/DDBJ databases">
        <authorList>
            <person name="Chen W.-M."/>
        </authorList>
    </citation>
    <scope>NUCLEOTIDE SEQUENCE [LARGE SCALE GENOMIC DNA]</scope>
    <source>
        <strain evidence="6 7">ICH-3</strain>
    </source>
</reference>
<feature type="region of interest" description="Disordered" evidence="1">
    <location>
        <begin position="240"/>
        <end position="261"/>
    </location>
</feature>
<keyword evidence="2" id="KW-0732">Signal</keyword>
<dbReference type="EMBL" id="SACT01000002">
    <property type="protein sequence ID" value="RVT52162.1"/>
    <property type="molecule type" value="Genomic_DNA"/>
</dbReference>
<dbReference type="Pfam" id="PF17148">
    <property type="entry name" value="DUF5117"/>
    <property type="match status" value="1"/>
</dbReference>
<dbReference type="InterPro" id="IPR034032">
    <property type="entry name" value="Zn_MMP-like_bac"/>
</dbReference>
<feature type="compositionally biased region" description="Low complexity" evidence="1">
    <location>
        <begin position="29"/>
        <end position="51"/>
    </location>
</feature>
<dbReference type="CDD" id="cd04276">
    <property type="entry name" value="ZnMc_MMP_like_2"/>
    <property type="match status" value="1"/>
</dbReference>
<evidence type="ECO:0000259" key="5">
    <source>
        <dbReference type="Pfam" id="PF17162"/>
    </source>
</evidence>
<accession>A0A3S2WVD1</accession>
<evidence type="ECO:0000259" key="4">
    <source>
        <dbReference type="Pfam" id="PF17148"/>
    </source>
</evidence>
<dbReference type="InterPro" id="IPR033413">
    <property type="entry name" value="DUF5117"/>
</dbReference>
<proteinExistence type="predicted"/>
<dbReference type="Proteomes" id="UP000288178">
    <property type="component" value="Unassembled WGS sequence"/>
</dbReference>
<evidence type="ECO:0000256" key="2">
    <source>
        <dbReference type="SAM" id="SignalP"/>
    </source>
</evidence>
<evidence type="ECO:0000313" key="6">
    <source>
        <dbReference type="EMBL" id="RVT52162.1"/>
    </source>
</evidence>
<dbReference type="Gene3D" id="3.40.390.10">
    <property type="entry name" value="Collagenase (Catalytic Domain)"/>
    <property type="match status" value="1"/>
</dbReference>
<feature type="chain" id="PRO_5018546217" evidence="2">
    <location>
        <begin position="29"/>
        <end position="905"/>
    </location>
</feature>
<feature type="region of interest" description="Disordered" evidence="1">
    <location>
        <begin position="29"/>
        <end position="66"/>
    </location>
</feature>
<feature type="domain" description="EcxA zinc-binding" evidence="3">
    <location>
        <begin position="496"/>
        <end position="819"/>
    </location>
</feature>
<dbReference type="PANTHER" id="PTHR38478:SF1">
    <property type="entry name" value="ZINC DEPENDENT METALLOPROTEASE DOMAIN LIPOPROTEIN"/>
    <property type="match status" value="1"/>
</dbReference>
<dbReference type="PROSITE" id="PS51257">
    <property type="entry name" value="PROKAR_LIPOPROTEIN"/>
    <property type="match status" value="1"/>
</dbReference>
<dbReference type="InterPro" id="IPR032534">
    <property type="entry name" value="EcxA_zinc-bd"/>
</dbReference>
<evidence type="ECO:0000256" key="1">
    <source>
        <dbReference type="SAM" id="MobiDB-lite"/>
    </source>
</evidence>
<dbReference type="InterPro" id="IPR033428">
    <property type="entry name" value="DUF5118"/>
</dbReference>
<protein>
    <submittedName>
        <fullName evidence="6">DUF5117 domain-containing protein</fullName>
    </submittedName>
</protein>
<comment type="caution">
    <text evidence="6">The sequence shown here is derived from an EMBL/GenBank/DDBJ whole genome shotgun (WGS) entry which is preliminary data.</text>
</comment>
<feature type="domain" description="DUF5117" evidence="4">
    <location>
        <begin position="145"/>
        <end position="325"/>
    </location>
</feature>
<feature type="signal peptide" evidence="2">
    <location>
        <begin position="1"/>
        <end position="28"/>
    </location>
</feature>
<name>A0A3S2WVD1_9BURK</name>
<dbReference type="RefSeq" id="WP_128197139.1">
    <property type="nucleotide sequence ID" value="NZ_SACT01000002.1"/>
</dbReference>
<evidence type="ECO:0000313" key="7">
    <source>
        <dbReference type="Proteomes" id="UP000288178"/>
    </source>
</evidence>
<feature type="compositionally biased region" description="Pro residues" evidence="1">
    <location>
        <begin position="242"/>
        <end position="261"/>
    </location>
</feature>
<evidence type="ECO:0000259" key="3">
    <source>
        <dbReference type="Pfam" id="PF16313"/>
    </source>
</evidence>
<feature type="compositionally biased region" description="Pro residues" evidence="1">
    <location>
        <begin position="52"/>
        <end position="63"/>
    </location>
</feature>
<organism evidence="6 7">
    <name type="scientific">Rubrivivax albus</name>
    <dbReference type="NCBI Taxonomy" id="2499835"/>
    <lineage>
        <taxon>Bacteria</taxon>
        <taxon>Pseudomonadati</taxon>
        <taxon>Pseudomonadota</taxon>
        <taxon>Betaproteobacteria</taxon>
        <taxon>Burkholderiales</taxon>
        <taxon>Sphaerotilaceae</taxon>
        <taxon>Rubrivivax</taxon>
    </lineage>
</organism>
<dbReference type="GO" id="GO:0008237">
    <property type="term" value="F:metallopeptidase activity"/>
    <property type="evidence" value="ECO:0007669"/>
    <property type="project" value="InterPro"/>
</dbReference>
<dbReference type="OrthoDB" id="9776599at2"/>
<dbReference type="PANTHER" id="PTHR38478">
    <property type="entry name" value="PEPTIDASE M1A AND M12B"/>
    <property type="match status" value="1"/>
</dbReference>
<dbReference type="SUPFAM" id="SSF55486">
    <property type="entry name" value="Metalloproteases ('zincins'), catalytic domain"/>
    <property type="match status" value="1"/>
</dbReference>
<dbReference type="AlphaFoldDB" id="A0A3S2WVD1"/>
<feature type="domain" description="DUF5118" evidence="5">
    <location>
        <begin position="63"/>
        <end position="110"/>
    </location>
</feature>